<keyword evidence="4" id="KW-0520">NAD</keyword>
<dbReference type="GO" id="GO:0003978">
    <property type="term" value="F:UDP-glucose 4-epimerase activity"/>
    <property type="evidence" value="ECO:0007669"/>
    <property type="project" value="UniProtKB-EC"/>
</dbReference>
<dbReference type="Pfam" id="PF16363">
    <property type="entry name" value="GDP_Man_Dehyd"/>
    <property type="match status" value="1"/>
</dbReference>
<evidence type="ECO:0000259" key="6">
    <source>
        <dbReference type="Pfam" id="PF16363"/>
    </source>
</evidence>
<feature type="domain" description="NAD(P)-binding" evidence="6">
    <location>
        <begin position="7"/>
        <end position="330"/>
    </location>
</feature>
<proteinExistence type="predicted"/>
<evidence type="ECO:0000256" key="1">
    <source>
        <dbReference type="ARBA" id="ARBA00000083"/>
    </source>
</evidence>
<evidence type="ECO:0000256" key="3">
    <source>
        <dbReference type="ARBA" id="ARBA00013189"/>
    </source>
</evidence>
<dbReference type="InterPro" id="IPR036291">
    <property type="entry name" value="NAD(P)-bd_dom_sf"/>
</dbReference>
<gene>
    <name evidence="7" type="ORF">MNBD_ALPHA05-2295</name>
</gene>
<dbReference type="NCBIfam" id="TIGR01179">
    <property type="entry name" value="galE"/>
    <property type="match status" value="1"/>
</dbReference>
<comment type="cofactor">
    <cofactor evidence="2">
        <name>NAD(+)</name>
        <dbReference type="ChEBI" id="CHEBI:57540"/>
    </cofactor>
</comment>
<reference evidence="7" key="1">
    <citation type="submission" date="2018-06" db="EMBL/GenBank/DDBJ databases">
        <authorList>
            <person name="Zhirakovskaya E."/>
        </authorList>
    </citation>
    <scope>NUCLEOTIDE SEQUENCE</scope>
</reference>
<name>A0A3B0TGU7_9ZZZZ</name>
<comment type="catalytic activity">
    <reaction evidence="1">
        <text>UDP-alpha-D-glucose = UDP-alpha-D-galactose</text>
        <dbReference type="Rhea" id="RHEA:22168"/>
        <dbReference type="ChEBI" id="CHEBI:58885"/>
        <dbReference type="ChEBI" id="CHEBI:66914"/>
        <dbReference type="EC" id="5.1.3.2"/>
    </reaction>
</comment>
<dbReference type="CDD" id="cd05247">
    <property type="entry name" value="UDP_G4E_1_SDR_e"/>
    <property type="match status" value="1"/>
</dbReference>
<evidence type="ECO:0000256" key="5">
    <source>
        <dbReference type="ARBA" id="ARBA00023235"/>
    </source>
</evidence>
<dbReference type="PANTHER" id="PTHR43725:SF47">
    <property type="entry name" value="UDP-GLUCOSE 4-EPIMERASE"/>
    <property type="match status" value="1"/>
</dbReference>
<dbReference type="NCBIfam" id="NF007956">
    <property type="entry name" value="PRK10675.1"/>
    <property type="match status" value="1"/>
</dbReference>
<protein>
    <recommendedName>
        <fullName evidence="3">UDP-glucose 4-epimerase</fullName>
        <ecNumber evidence="3">5.1.3.2</ecNumber>
    </recommendedName>
</protein>
<sequence length="343" mass="36751">MAQKIVVTGGAGYIGSHVAVELLGAGREILIIDDFSNAHPEALARIKELAPGNLELLERDLANPAHSDDVIAAVKAFGADSAIHLAGLKAVGQSVAEPMLYYRTNIGASLTLIRALDAANAKTIVFSSSATVYGELNDSPVNETGKTGATNPYGRTKLIIEDMLKDLAAADGAWRVVNLRYFNPVGAHPSGRIGEDPNGVPNNLFPFIAQVAVGRRDKLMVFGDDYPTRDGTGIRDYIHVSDLARGHLAALDYLAGQENGGALDINLGTGAGYSVLEAVAAFKRASNRDVPYEIAPRREGDIAEVYANAKLAEKLLGWRAEKTIDQMCADHWRWQSNNPDGYK</sequence>
<dbReference type="EMBL" id="UOEH01000619">
    <property type="protein sequence ID" value="VAW07904.1"/>
    <property type="molecule type" value="Genomic_DNA"/>
</dbReference>
<dbReference type="EC" id="5.1.3.2" evidence="3"/>
<dbReference type="GO" id="GO:0006012">
    <property type="term" value="P:galactose metabolic process"/>
    <property type="evidence" value="ECO:0007669"/>
    <property type="project" value="InterPro"/>
</dbReference>
<organism evidence="7">
    <name type="scientific">hydrothermal vent metagenome</name>
    <dbReference type="NCBI Taxonomy" id="652676"/>
    <lineage>
        <taxon>unclassified sequences</taxon>
        <taxon>metagenomes</taxon>
        <taxon>ecological metagenomes</taxon>
    </lineage>
</organism>
<dbReference type="Gene3D" id="3.90.25.10">
    <property type="entry name" value="UDP-galactose 4-epimerase, domain 1"/>
    <property type="match status" value="1"/>
</dbReference>
<dbReference type="SUPFAM" id="SSF51735">
    <property type="entry name" value="NAD(P)-binding Rossmann-fold domains"/>
    <property type="match status" value="1"/>
</dbReference>
<dbReference type="Gene3D" id="3.40.50.720">
    <property type="entry name" value="NAD(P)-binding Rossmann-like Domain"/>
    <property type="match status" value="1"/>
</dbReference>
<dbReference type="AlphaFoldDB" id="A0A3B0TGU7"/>
<keyword evidence="5 7" id="KW-0413">Isomerase</keyword>
<evidence type="ECO:0000256" key="2">
    <source>
        <dbReference type="ARBA" id="ARBA00001911"/>
    </source>
</evidence>
<accession>A0A3B0TGU7</accession>
<dbReference type="InterPro" id="IPR016040">
    <property type="entry name" value="NAD(P)-bd_dom"/>
</dbReference>
<dbReference type="PANTHER" id="PTHR43725">
    <property type="entry name" value="UDP-GLUCOSE 4-EPIMERASE"/>
    <property type="match status" value="1"/>
</dbReference>
<dbReference type="InterPro" id="IPR005886">
    <property type="entry name" value="UDP_G4E"/>
</dbReference>
<evidence type="ECO:0000313" key="7">
    <source>
        <dbReference type="EMBL" id="VAW07904.1"/>
    </source>
</evidence>
<evidence type="ECO:0000256" key="4">
    <source>
        <dbReference type="ARBA" id="ARBA00023027"/>
    </source>
</evidence>
<dbReference type="GO" id="GO:0005829">
    <property type="term" value="C:cytosol"/>
    <property type="evidence" value="ECO:0007669"/>
    <property type="project" value="TreeGrafter"/>
</dbReference>